<dbReference type="Proteomes" id="UP001197093">
    <property type="component" value="Unassembled WGS sequence"/>
</dbReference>
<proteinExistence type="inferred from homology"/>
<name>A0AAD4F2P8_9PEZI</name>
<feature type="chain" id="PRO_5041775322" description="Carboxylic ester hydrolase" evidence="9">
    <location>
        <begin position="19"/>
        <end position="370"/>
    </location>
</feature>
<dbReference type="InterPro" id="IPR035971">
    <property type="entry name" value="CBD_sf"/>
</dbReference>
<organism evidence="11 12">
    <name type="scientific">Staphylotrichum longicolle</name>
    <dbReference type="NCBI Taxonomy" id="669026"/>
    <lineage>
        <taxon>Eukaryota</taxon>
        <taxon>Fungi</taxon>
        <taxon>Dikarya</taxon>
        <taxon>Ascomycota</taxon>
        <taxon>Pezizomycotina</taxon>
        <taxon>Sordariomycetes</taxon>
        <taxon>Sordariomycetidae</taxon>
        <taxon>Sordariales</taxon>
        <taxon>Chaetomiaceae</taxon>
        <taxon>Staphylotrichum</taxon>
    </lineage>
</organism>
<dbReference type="PROSITE" id="PS00562">
    <property type="entry name" value="CBM1_1"/>
    <property type="match status" value="1"/>
</dbReference>
<dbReference type="AlphaFoldDB" id="A0AAD4F2P8"/>
<gene>
    <name evidence="11" type="primary">FAE1</name>
    <name evidence="11" type="ORF">NEMBOFW57_002050</name>
</gene>
<dbReference type="Gene3D" id="3.40.50.1820">
    <property type="entry name" value="alpha/beta hydrolase"/>
    <property type="match status" value="1"/>
</dbReference>
<comment type="caution">
    <text evidence="11">The sequence shown here is derived from an EMBL/GenBank/DDBJ whole genome shotgun (WGS) entry which is preliminary data.</text>
</comment>
<evidence type="ECO:0000256" key="2">
    <source>
        <dbReference type="ARBA" id="ARBA00022487"/>
    </source>
</evidence>
<sequence>MPSSLMLSLAFWASGALAQQSVWGQCGGIGWNGPTSCASGSCCVTQNPWYSQCLPGNSCGGGGSGPASTSTRTTAAQITTTTTTTVATPSSPVPAGSLQQVSNFGTNPTSIQMFIYVPVKVAQNPAIIVALHPCGGSAQQFYGSMKLSSYADSNGFIVIYPQTTQYSNCWDVNNPGSLTHGGSGDATGIISMINFTLSKFNGNKDKVFVMGASSGAMMTNVMVGSYPDVFEAGASYSGVAFACLAGSTTPPTPMGSNQTCAQGLQHTPEQWAAYVRNAYPGYSGKRPRMQVIHGLADTLVRPQCGYEQLKQWSAVLGLTNTNNGTNPAAGSQYNQINYGDGSKLVGYFGQGVGHYAPPNEPVMLKFFGLI</sequence>
<evidence type="ECO:0000256" key="4">
    <source>
        <dbReference type="ARBA" id="ARBA00022729"/>
    </source>
</evidence>
<evidence type="ECO:0000256" key="1">
    <source>
        <dbReference type="ARBA" id="ARBA00004613"/>
    </source>
</evidence>
<reference evidence="11" key="1">
    <citation type="submission" date="2023-02" db="EMBL/GenBank/DDBJ databases">
        <authorList>
            <person name="Palmer J.M."/>
        </authorList>
    </citation>
    <scope>NUCLEOTIDE SEQUENCE</scope>
    <source>
        <strain evidence="11">FW57</strain>
    </source>
</reference>
<dbReference type="EC" id="3.1.1.-" evidence="9"/>
<evidence type="ECO:0000256" key="6">
    <source>
        <dbReference type="ARBA" id="ARBA00023180"/>
    </source>
</evidence>
<evidence type="ECO:0000256" key="7">
    <source>
        <dbReference type="ARBA" id="ARBA00023277"/>
    </source>
</evidence>
<evidence type="ECO:0000256" key="3">
    <source>
        <dbReference type="ARBA" id="ARBA00022525"/>
    </source>
</evidence>
<evidence type="ECO:0000259" key="10">
    <source>
        <dbReference type="PROSITE" id="PS51164"/>
    </source>
</evidence>
<feature type="signal peptide" evidence="9">
    <location>
        <begin position="1"/>
        <end position="18"/>
    </location>
</feature>
<keyword evidence="4 9" id="KW-0732">Signal</keyword>
<dbReference type="PROSITE" id="PS51164">
    <property type="entry name" value="CBM1_2"/>
    <property type="match status" value="1"/>
</dbReference>
<dbReference type="GO" id="GO:0052689">
    <property type="term" value="F:carboxylic ester hydrolase activity"/>
    <property type="evidence" value="ECO:0007669"/>
    <property type="project" value="UniProtKB-KW"/>
</dbReference>
<keyword evidence="5 9" id="KW-0378">Hydrolase</keyword>
<dbReference type="InterPro" id="IPR000254">
    <property type="entry name" value="CBD"/>
</dbReference>
<keyword evidence="2 9" id="KW-0719">Serine esterase</keyword>
<dbReference type="GO" id="GO:0005576">
    <property type="term" value="C:extracellular region"/>
    <property type="evidence" value="ECO:0007669"/>
    <property type="project" value="UniProtKB-SubCell"/>
</dbReference>
<protein>
    <recommendedName>
        <fullName evidence="9">Carboxylic ester hydrolase</fullName>
        <ecNumber evidence="9">3.1.1.-</ecNumber>
    </recommendedName>
</protein>
<accession>A0AAD4F2P8</accession>
<comment type="subcellular location">
    <subcellularLocation>
        <location evidence="1 9">Secreted</location>
    </subcellularLocation>
</comment>
<evidence type="ECO:0000313" key="11">
    <source>
        <dbReference type="EMBL" id="KAG7292019.1"/>
    </source>
</evidence>
<dbReference type="InterPro" id="IPR010126">
    <property type="entry name" value="Esterase_phb"/>
</dbReference>
<dbReference type="InterPro" id="IPR050955">
    <property type="entry name" value="Plant_Biomass_Hydrol_Est"/>
</dbReference>
<dbReference type="GO" id="GO:0030248">
    <property type="term" value="F:cellulose binding"/>
    <property type="evidence" value="ECO:0007669"/>
    <property type="project" value="InterPro"/>
</dbReference>
<dbReference type="SUPFAM" id="SSF57180">
    <property type="entry name" value="Cellulose-binding domain"/>
    <property type="match status" value="1"/>
</dbReference>
<evidence type="ECO:0000313" key="12">
    <source>
        <dbReference type="Proteomes" id="UP001197093"/>
    </source>
</evidence>
<dbReference type="GO" id="GO:0045493">
    <property type="term" value="P:xylan catabolic process"/>
    <property type="evidence" value="ECO:0007669"/>
    <property type="project" value="UniProtKB-UniRule"/>
</dbReference>
<evidence type="ECO:0000256" key="9">
    <source>
        <dbReference type="RuleBase" id="RU367147"/>
    </source>
</evidence>
<comment type="similarity">
    <text evidence="9">Belongs to the carbohydrate esterase 1 (CE1) family.</text>
</comment>
<dbReference type="SUPFAM" id="SSF53474">
    <property type="entry name" value="alpha/beta-Hydrolases"/>
    <property type="match status" value="2"/>
</dbReference>
<dbReference type="EMBL" id="JAHCVI010000001">
    <property type="protein sequence ID" value="KAG7292019.1"/>
    <property type="molecule type" value="Genomic_DNA"/>
</dbReference>
<dbReference type="InterPro" id="IPR029058">
    <property type="entry name" value="AB_hydrolase_fold"/>
</dbReference>
<dbReference type="NCBIfam" id="TIGR01840">
    <property type="entry name" value="esterase_phb"/>
    <property type="match status" value="1"/>
</dbReference>
<dbReference type="PANTHER" id="PTHR43037:SF3">
    <property type="entry name" value="FERULOYL ESTERASE B"/>
    <property type="match status" value="1"/>
</dbReference>
<dbReference type="Pfam" id="PF10503">
    <property type="entry name" value="Esterase_PHB"/>
    <property type="match status" value="1"/>
</dbReference>
<comment type="function">
    <text evidence="9">Esterase involved in the hydrolysis of xylan, a major structural heterogeneous polysaccharide found in plant biomass representing the second most abundant polysaccharide in the biosphere, after cellulose.</text>
</comment>
<keyword evidence="8 9" id="KW-0624">Polysaccharide degradation</keyword>
<feature type="domain" description="CBM1" evidence="10">
    <location>
        <begin position="18"/>
        <end position="54"/>
    </location>
</feature>
<evidence type="ECO:0000256" key="5">
    <source>
        <dbReference type="ARBA" id="ARBA00022801"/>
    </source>
</evidence>
<keyword evidence="7 9" id="KW-0119">Carbohydrate metabolism</keyword>
<keyword evidence="6" id="KW-0325">Glycoprotein</keyword>
<keyword evidence="3 9" id="KW-0964">Secreted</keyword>
<keyword evidence="12" id="KW-1185">Reference proteome</keyword>
<evidence type="ECO:0000256" key="8">
    <source>
        <dbReference type="ARBA" id="ARBA00023326"/>
    </source>
</evidence>
<dbReference type="SMART" id="SM00236">
    <property type="entry name" value="fCBD"/>
    <property type="match status" value="1"/>
</dbReference>
<dbReference type="PANTHER" id="PTHR43037">
    <property type="entry name" value="UNNAMED PRODUCT-RELATED"/>
    <property type="match status" value="1"/>
</dbReference>
<dbReference type="Pfam" id="PF00734">
    <property type="entry name" value="CBM_1"/>
    <property type="match status" value="1"/>
</dbReference>